<proteinExistence type="predicted"/>
<reference evidence="1" key="1">
    <citation type="journal article" date="2019" name="MBio">
        <title>Virus Genomes from Deep Sea Sediments Expand the Ocean Megavirome and Support Independent Origins of Viral Gigantism.</title>
        <authorList>
            <person name="Backstrom D."/>
            <person name="Yutin N."/>
            <person name="Jorgensen S.L."/>
            <person name="Dharamshi J."/>
            <person name="Homa F."/>
            <person name="Zaremba-Niedwiedzka K."/>
            <person name="Spang A."/>
            <person name="Wolf Y.I."/>
            <person name="Koonin E.V."/>
            <person name="Ettema T.J."/>
        </authorList>
    </citation>
    <scope>NUCLEOTIDE SEQUENCE</scope>
</reference>
<sequence>MLNTVGENRINCAWETEKCEELSWYTWCQACHKNVILKEKIYKLVRERLIRRKNCFQFSHKCTGTNLFVSIESFQKCKDDKDCWKYNCKKCLGVFHVSNVPSDVRKRMEENLIEDEEKNENDSLLG</sequence>
<dbReference type="EMBL" id="MK500327">
    <property type="protein sequence ID" value="QBK85579.1"/>
    <property type="molecule type" value="Genomic_DNA"/>
</dbReference>
<gene>
    <name evidence="1" type="ORF">LCMAC101_01740</name>
</gene>
<protein>
    <submittedName>
        <fullName evidence="1">Uncharacterized protein</fullName>
    </submittedName>
</protein>
<accession>A0A481YRB4</accession>
<organism evidence="1">
    <name type="scientific">Marseillevirus LCMAC101</name>
    <dbReference type="NCBI Taxonomy" id="2506602"/>
    <lineage>
        <taxon>Viruses</taxon>
        <taxon>Varidnaviria</taxon>
        <taxon>Bamfordvirae</taxon>
        <taxon>Nucleocytoviricota</taxon>
        <taxon>Megaviricetes</taxon>
        <taxon>Pimascovirales</taxon>
        <taxon>Pimascovirales incertae sedis</taxon>
        <taxon>Marseilleviridae</taxon>
    </lineage>
</organism>
<name>A0A481YRB4_9VIRU</name>
<evidence type="ECO:0000313" key="1">
    <source>
        <dbReference type="EMBL" id="QBK85579.1"/>
    </source>
</evidence>